<evidence type="ECO:0000313" key="2">
    <source>
        <dbReference type="Proteomes" id="UP001162060"/>
    </source>
</evidence>
<dbReference type="EMBL" id="CAKLBY020000267">
    <property type="protein sequence ID" value="CAK7941958.1"/>
    <property type="molecule type" value="Genomic_DNA"/>
</dbReference>
<accession>A0AAV1V7H4</accession>
<organism evidence="1 2">
    <name type="scientific">Peronospora matthiolae</name>
    <dbReference type="NCBI Taxonomy" id="2874970"/>
    <lineage>
        <taxon>Eukaryota</taxon>
        <taxon>Sar</taxon>
        <taxon>Stramenopiles</taxon>
        <taxon>Oomycota</taxon>
        <taxon>Peronosporomycetes</taxon>
        <taxon>Peronosporales</taxon>
        <taxon>Peronosporaceae</taxon>
        <taxon>Peronospora</taxon>
    </lineage>
</organism>
<dbReference type="AlphaFoldDB" id="A0AAV1V7H4"/>
<gene>
    <name evidence="1" type="ORF">PM001_LOCUS27108</name>
</gene>
<evidence type="ECO:0000313" key="1">
    <source>
        <dbReference type="EMBL" id="CAK7941958.1"/>
    </source>
</evidence>
<protein>
    <submittedName>
        <fullName evidence="1">Uncharacterized protein</fullName>
    </submittedName>
</protein>
<sequence length="70" mass="8057">MYNPAKFATEKITRLRSLCIASSGVAHRHHIRDGTDDDWSIIVRLVEGTIACRRMPSFLTQVLMSEERLR</sequence>
<dbReference type="Proteomes" id="UP001162060">
    <property type="component" value="Unassembled WGS sequence"/>
</dbReference>
<reference evidence="1" key="1">
    <citation type="submission" date="2024-01" db="EMBL/GenBank/DDBJ databases">
        <authorList>
            <person name="Webb A."/>
        </authorList>
    </citation>
    <scope>NUCLEOTIDE SEQUENCE</scope>
    <source>
        <strain evidence="1">Pm1</strain>
    </source>
</reference>
<comment type="caution">
    <text evidence="1">The sequence shown here is derived from an EMBL/GenBank/DDBJ whole genome shotgun (WGS) entry which is preliminary data.</text>
</comment>
<name>A0AAV1V7H4_9STRA</name>
<proteinExistence type="predicted"/>